<reference evidence="1 2" key="1">
    <citation type="submission" date="2011-01" db="EMBL/GenBank/DDBJ databases">
        <authorList>
            <person name="Weinstock G."/>
            <person name="Sodergren E."/>
            <person name="Clifton S."/>
            <person name="Fulton L."/>
            <person name="Fulton B."/>
            <person name="Courtney L."/>
            <person name="Fronick C."/>
            <person name="Harrison M."/>
            <person name="Strong C."/>
            <person name="Farmer C."/>
            <person name="Delahaunty K."/>
            <person name="Markovic C."/>
            <person name="Hall O."/>
            <person name="Minx P."/>
            <person name="Tomlinson C."/>
            <person name="Mitreva M."/>
            <person name="Hou S."/>
            <person name="Chen J."/>
            <person name="Wollam A."/>
            <person name="Pepin K.H."/>
            <person name="Johnson M."/>
            <person name="Bhonagiri V."/>
            <person name="Zhang X."/>
            <person name="Suruliraj S."/>
            <person name="Warren W."/>
            <person name="Chinwalla A."/>
            <person name="Mardis E.R."/>
            <person name="Wilson R.K."/>
        </authorList>
    </citation>
    <scope>NUCLEOTIDE SEQUENCE [LARGE SCALE GENOMIC DNA]</scope>
    <source>
        <strain evidence="2">DSM 22608 / JCM 16073 / KCTC 15190 / YIT 12066</strain>
    </source>
</reference>
<dbReference type="RefSeq" id="WP_009143641.1">
    <property type="nucleotide sequence ID" value="NZ_GL831017.1"/>
</dbReference>
<comment type="caution">
    <text evidence="1">The sequence shown here is derived from an EMBL/GenBank/DDBJ whole genome shotgun (WGS) entry which is preliminary data.</text>
</comment>
<dbReference type="Proteomes" id="UP000018458">
    <property type="component" value="Unassembled WGS sequence"/>
</dbReference>
<name>E8LL53_SUCHY</name>
<evidence type="ECO:0000313" key="1">
    <source>
        <dbReference type="EMBL" id="EFY06713.1"/>
    </source>
</evidence>
<accession>E8LL53</accession>
<keyword evidence="2" id="KW-1185">Reference proteome</keyword>
<dbReference type="AlphaFoldDB" id="E8LL53"/>
<proteinExistence type="predicted"/>
<evidence type="ECO:0000313" key="2">
    <source>
        <dbReference type="Proteomes" id="UP000018458"/>
    </source>
</evidence>
<dbReference type="HOGENOM" id="CLU_074494_0_0_6"/>
<protein>
    <recommendedName>
        <fullName evidence="3">Transposase, IS4 family</fullName>
    </recommendedName>
</protein>
<evidence type="ECO:0008006" key="3">
    <source>
        <dbReference type="Google" id="ProtNLM"/>
    </source>
</evidence>
<gene>
    <name evidence="1" type="ORF">HMPREF9444_01460</name>
</gene>
<dbReference type="EMBL" id="AEVO01000084">
    <property type="protein sequence ID" value="EFY06713.1"/>
    <property type="molecule type" value="Genomic_DNA"/>
</dbReference>
<dbReference type="eggNOG" id="COG3385">
    <property type="taxonomic scope" value="Bacteria"/>
</dbReference>
<organism evidence="1 2">
    <name type="scientific">Succinatimonas hippei (strain DSM 22608 / JCM 16073 / KCTC 15190 / YIT 12066)</name>
    <dbReference type="NCBI Taxonomy" id="762983"/>
    <lineage>
        <taxon>Bacteria</taxon>
        <taxon>Pseudomonadati</taxon>
        <taxon>Pseudomonadota</taxon>
        <taxon>Gammaproteobacteria</taxon>
        <taxon>Aeromonadales</taxon>
        <taxon>Succinivibrionaceae</taxon>
        <taxon>Succinatimonas</taxon>
    </lineage>
</organism>
<feature type="non-terminal residue" evidence="1">
    <location>
        <position position="324"/>
    </location>
</feature>
<sequence length="324" mass="35931">MPRLLSIGKDRNCKAQINERSLKKYFSAAVSPSLIGRWAKIVGLKQRKSRFNPVSFITAIIVQAGSQAKFTITSICARYAALSGQSMEVKPFHNKIKRPAVTELTGMLLKHYADLLSAKFVKPKQGSLLLNTLREHGLAVDDIEAIDGSYWHVNNKLAAIFPGARTAAKGEELRDTYDETGKLVRKTPENAQIGMQTVFSLVSGMFKTVTFTAGSADERAFVPADKKHPVLKIMDAGYVSYALLELMHKAGSYFMLRGKCNMTGKITSCFLKGKTLTDFIGKDLKEPLTRAYRPHDILDMDVTLNNGLQVRILRVWSINKGTVS</sequence>